<keyword evidence="1" id="KW-0732">Signal</keyword>
<keyword evidence="3" id="KW-1185">Reference proteome</keyword>
<dbReference type="PANTHER" id="PTHR37398">
    <property type="entry name" value="ENDO-BETA-1,4-MANNANASE"/>
    <property type="match status" value="1"/>
</dbReference>
<organism evidence="2 3">
    <name type="scientific">Pedobacter yulinensis</name>
    <dbReference type="NCBI Taxonomy" id="2126353"/>
    <lineage>
        <taxon>Bacteria</taxon>
        <taxon>Pseudomonadati</taxon>
        <taxon>Bacteroidota</taxon>
        <taxon>Sphingobacteriia</taxon>
        <taxon>Sphingobacteriales</taxon>
        <taxon>Sphingobacteriaceae</taxon>
        <taxon>Pedobacter</taxon>
    </lineage>
</organism>
<dbReference type="Proteomes" id="UP000240912">
    <property type="component" value="Unassembled WGS sequence"/>
</dbReference>
<dbReference type="EMBL" id="PYLS01000005">
    <property type="protein sequence ID" value="PST82728.1"/>
    <property type="molecule type" value="Genomic_DNA"/>
</dbReference>
<reference evidence="2 3" key="1">
    <citation type="submission" date="2018-03" db="EMBL/GenBank/DDBJ databases">
        <authorList>
            <person name="Keele B.F."/>
        </authorList>
    </citation>
    <scope>NUCLEOTIDE SEQUENCE [LARGE SCALE GENOMIC DNA]</scope>
    <source>
        <strain evidence="2 3">YL28-9</strain>
    </source>
</reference>
<dbReference type="SUPFAM" id="SSF51445">
    <property type="entry name" value="(Trans)glycosidases"/>
    <property type="match status" value="1"/>
</dbReference>
<accession>A0A2T3HJU6</accession>
<dbReference type="RefSeq" id="WP_107214989.1">
    <property type="nucleotide sequence ID" value="NZ_KZ686269.1"/>
</dbReference>
<feature type="signal peptide" evidence="1">
    <location>
        <begin position="1"/>
        <end position="21"/>
    </location>
</feature>
<dbReference type="AlphaFoldDB" id="A0A2T3HJU6"/>
<comment type="caution">
    <text evidence="2">The sequence shown here is derived from an EMBL/GenBank/DDBJ whole genome shotgun (WGS) entry which is preliminary data.</text>
</comment>
<sequence>MRKNRNLPALLALLLCFSACKKQPVPQKESPDRQKPSPAANVQAVGAVSISGNKFYVNGKQIFFNGINTAWQKQSDYSLDFLDRNYDPNWWNAEFARYNQNRINLARIWIHGSGAYSPGIDANGYTLSPSARFLTDMDGLVQKAKDWNIYIMPTFWSFDMAKGSKATQFRNIITDVNKTNAYINNWLIPIVKRYNAVPNIMGYDLCNEPEHIWRDADCGRLDRNKVIRFLAMCAAAIHKNSSKPVTVGSMWICFNSDRYIGYNTYTGDNRYTGNNYSNASLQAQFNDPQAYLDFWSPHWYAWQSSSGPFATTIGYWLDNGNRPALIGETYGGNVTSSTPNNSGNYNITMENYYKQSYWNGYAGVCAWKNPWENDGYGTFNGIAAGTNAFHAAYPALVYP</sequence>
<dbReference type="Gene3D" id="3.20.20.80">
    <property type="entry name" value="Glycosidases"/>
    <property type="match status" value="1"/>
</dbReference>
<evidence type="ECO:0000313" key="3">
    <source>
        <dbReference type="Proteomes" id="UP000240912"/>
    </source>
</evidence>
<dbReference type="PANTHER" id="PTHR37398:SF3">
    <property type="entry name" value="GLYCOSIDE HYDROLASE FAMILY 5 DOMAIN-CONTAINING PROTEIN"/>
    <property type="match status" value="1"/>
</dbReference>
<evidence type="ECO:0000313" key="2">
    <source>
        <dbReference type="EMBL" id="PST82728.1"/>
    </source>
</evidence>
<protein>
    <submittedName>
        <fullName evidence="2">Uncharacterized protein</fullName>
    </submittedName>
</protein>
<dbReference type="InterPro" id="IPR017853">
    <property type="entry name" value="GH"/>
</dbReference>
<gene>
    <name evidence="2" type="ORF">C7T94_08720</name>
</gene>
<feature type="chain" id="PRO_5015653354" evidence="1">
    <location>
        <begin position="22"/>
        <end position="399"/>
    </location>
</feature>
<dbReference type="OrthoDB" id="9802444at2"/>
<name>A0A2T3HJU6_9SPHI</name>
<evidence type="ECO:0000256" key="1">
    <source>
        <dbReference type="SAM" id="SignalP"/>
    </source>
</evidence>
<proteinExistence type="predicted"/>